<keyword evidence="5 10" id="KW-0566">Pantothenate biosynthesis</keyword>
<evidence type="ECO:0000256" key="9">
    <source>
        <dbReference type="ARBA" id="ARBA00048793"/>
    </source>
</evidence>
<gene>
    <name evidence="13" type="ORF">SNE35_29055</name>
</gene>
<name>A0ABU5DQI0_9BURK</name>
<keyword evidence="6 10" id="KW-0521">NADP</keyword>
<dbReference type="InterPro" id="IPR051402">
    <property type="entry name" value="KPR-Related"/>
</dbReference>
<dbReference type="PANTHER" id="PTHR21708">
    <property type="entry name" value="PROBABLE 2-DEHYDROPANTOATE 2-REDUCTASE"/>
    <property type="match status" value="1"/>
</dbReference>
<evidence type="ECO:0000256" key="10">
    <source>
        <dbReference type="RuleBase" id="RU362068"/>
    </source>
</evidence>
<feature type="domain" description="Ketopantoate reductase N-terminal" evidence="11">
    <location>
        <begin position="4"/>
        <end position="145"/>
    </location>
</feature>
<comment type="pathway">
    <text evidence="1 10">Cofactor biosynthesis; (R)-pantothenate biosynthesis; (R)-pantoate from 3-methyl-2-oxobutanoate: step 2/2.</text>
</comment>
<reference evidence="13 14" key="1">
    <citation type="submission" date="2023-11" db="EMBL/GenBank/DDBJ databases">
        <title>Paucibacter sp. nov., isolated from fresh soil in Korea.</title>
        <authorList>
            <person name="Le N.T.T."/>
        </authorList>
    </citation>
    <scope>NUCLEOTIDE SEQUENCE [LARGE SCALE GENOMIC DNA]</scope>
    <source>
        <strain evidence="13 14">R3-3</strain>
    </source>
</reference>
<protein>
    <recommendedName>
        <fullName evidence="4 10">2-dehydropantoate 2-reductase</fullName>
        <ecNumber evidence="3 10">1.1.1.169</ecNumber>
    </recommendedName>
    <alternativeName>
        <fullName evidence="8 10">Ketopantoate reductase</fullName>
    </alternativeName>
</protein>
<dbReference type="InterPro" id="IPR003710">
    <property type="entry name" value="ApbA"/>
</dbReference>
<dbReference type="Gene3D" id="1.10.1040.10">
    <property type="entry name" value="N-(1-d-carboxylethyl)-l-norvaline Dehydrogenase, domain 2"/>
    <property type="match status" value="1"/>
</dbReference>
<dbReference type="NCBIfam" id="TIGR00745">
    <property type="entry name" value="apbA_panE"/>
    <property type="match status" value="1"/>
</dbReference>
<comment type="function">
    <text evidence="10">Catalyzes the NADPH-dependent reduction of ketopantoate into pantoic acid.</text>
</comment>
<keyword evidence="14" id="KW-1185">Reference proteome</keyword>
<dbReference type="InterPro" id="IPR036291">
    <property type="entry name" value="NAD(P)-bd_dom_sf"/>
</dbReference>
<evidence type="ECO:0000256" key="4">
    <source>
        <dbReference type="ARBA" id="ARBA00019465"/>
    </source>
</evidence>
<dbReference type="Pfam" id="PF08546">
    <property type="entry name" value="ApbA_C"/>
    <property type="match status" value="1"/>
</dbReference>
<evidence type="ECO:0000256" key="8">
    <source>
        <dbReference type="ARBA" id="ARBA00032024"/>
    </source>
</evidence>
<dbReference type="EC" id="1.1.1.169" evidence="3 10"/>
<feature type="domain" description="Ketopantoate reductase C-terminal" evidence="12">
    <location>
        <begin position="181"/>
        <end position="297"/>
    </location>
</feature>
<proteinExistence type="inferred from homology"/>
<dbReference type="InterPro" id="IPR013752">
    <property type="entry name" value="KPA_reductase"/>
</dbReference>
<comment type="similarity">
    <text evidence="2 10">Belongs to the ketopantoate reductase family.</text>
</comment>
<evidence type="ECO:0000259" key="12">
    <source>
        <dbReference type="Pfam" id="PF08546"/>
    </source>
</evidence>
<evidence type="ECO:0000256" key="6">
    <source>
        <dbReference type="ARBA" id="ARBA00022857"/>
    </source>
</evidence>
<dbReference type="SUPFAM" id="SSF48179">
    <property type="entry name" value="6-phosphogluconate dehydrogenase C-terminal domain-like"/>
    <property type="match status" value="1"/>
</dbReference>
<evidence type="ECO:0000256" key="7">
    <source>
        <dbReference type="ARBA" id="ARBA00023002"/>
    </source>
</evidence>
<evidence type="ECO:0000256" key="5">
    <source>
        <dbReference type="ARBA" id="ARBA00022655"/>
    </source>
</evidence>
<dbReference type="SUPFAM" id="SSF51735">
    <property type="entry name" value="NAD(P)-binding Rossmann-fold domains"/>
    <property type="match status" value="1"/>
</dbReference>
<evidence type="ECO:0000256" key="1">
    <source>
        <dbReference type="ARBA" id="ARBA00004994"/>
    </source>
</evidence>
<evidence type="ECO:0000313" key="13">
    <source>
        <dbReference type="EMBL" id="MDY0748581.1"/>
    </source>
</evidence>
<evidence type="ECO:0000256" key="2">
    <source>
        <dbReference type="ARBA" id="ARBA00007870"/>
    </source>
</evidence>
<evidence type="ECO:0000313" key="14">
    <source>
        <dbReference type="Proteomes" id="UP001285263"/>
    </source>
</evidence>
<dbReference type="Pfam" id="PF02558">
    <property type="entry name" value="ApbA"/>
    <property type="match status" value="1"/>
</dbReference>
<dbReference type="InterPro" id="IPR013332">
    <property type="entry name" value="KPR_N"/>
</dbReference>
<keyword evidence="7 10" id="KW-0560">Oxidoreductase</keyword>
<dbReference type="RefSeq" id="WP_320426550.1">
    <property type="nucleotide sequence ID" value="NZ_JAXCLA010000011.1"/>
</dbReference>
<dbReference type="InterPro" id="IPR008927">
    <property type="entry name" value="6-PGluconate_DH-like_C_sf"/>
</dbReference>
<dbReference type="PANTHER" id="PTHR21708:SF26">
    <property type="entry name" value="2-DEHYDROPANTOATE 2-REDUCTASE"/>
    <property type="match status" value="1"/>
</dbReference>
<comment type="caution">
    <text evidence="13">The sequence shown here is derived from an EMBL/GenBank/DDBJ whole genome shotgun (WGS) entry which is preliminary data.</text>
</comment>
<sequence length="307" mass="32368">MMRILVVGAGATGGYYGGRMFQQDRDVSFLVRPARAAKLRAEGLQIRSPHGDATLHPPLLTAGELAGRTFDLVLLSVKSYALDAAIEDFAPAVGPQTRILPVLNGMRHIDTLSARFGADAVLGGVSLIAATLDEAGRIVQMSPLHKLAYGLRRGTAAGDFDLAALDAALQGAGFEARRAEDIDQELWEKWVFLASLGGICCLLRATIGEIEAVPHGAALALRLLHESAAVATAAGFAPRAEVLDNAAAFLTQPGSSSASSMYRDLQAGAPLESDTILGDLVARARQSGIDVPLLESAWLQLTIHGRR</sequence>
<organism evidence="13 14">
    <name type="scientific">Roseateles agri</name>
    <dbReference type="NCBI Taxonomy" id="3098619"/>
    <lineage>
        <taxon>Bacteria</taxon>
        <taxon>Pseudomonadati</taxon>
        <taxon>Pseudomonadota</taxon>
        <taxon>Betaproteobacteria</taxon>
        <taxon>Burkholderiales</taxon>
        <taxon>Sphaerotilaceae</taxon>
        <taxon>Roseateles</taxon>
    </lineage>
</organism>
<dbReference type="InterPro" id="IPR013328">
    <property type="entry name" value="6PGD_dom2"/>
</dbReference>
<comment type="catalytic activity">
    <reaction evidence="9 10">
        <text>(R)-pantoate + NADP(+) = 2-dehydropantoate + NADPH + H(+)</text>
        <dbReference type="Rhea" id="RHEA:16233"/>
        <dbReference type="ChEBI" id="CHEBI:11561"/>
        <dbReference type="ChEBI" id="CHEBI:15378"/>
        <dbReference type="ChEBI" id="CHEBI:15980"/>
        <dbReference type="ChEBI" id="CHEBI:57783"/>
        <dbReference type="ChEBI" id="CHEBI:58349"/>
        <dbReference type="EC" id="1.1.1.169"/>
    </reaction>
</comment>
<dbReference type="EMBL" id="JAXCLA010000011">
    <property type="protein sequence ID" value="MDY0748581.1"/>
    <property type="molecule type" value="Genomic_DNA"/>
</dbReference>
<accession>A0ABU5DQI0</accession>
<dbReference type="Proteomes" id="UP001285263">
    <property type="component" value="Unassembled WGS sequence"/>
</dbReference>
<dbReference type="Gene3D" id="3.40.50.720">
    <property type="entry name" value="NAD(P)-binding Rossmann-like Domain"/>
    <property type="match status" value="1"/>
</dbReference>
<evidence type="ECO:0000259" key="11">
    <source>
        <dbReference type="Pfam" id="PF02558"/>
    </source>
</evidence>
<evidence type="ECO:0000256" key="3">
    <source>
        <dbReference type="ARBA" id="ARBA00013014"/>
    </source>
</evidence>